<evidence type="ECO:0000313" key="9">
    <source>
        <dbReference type="EMBL" id="PAA46019.1"/>
    </source>
</evidence>
<dbReference type="InterPro" id="IPR041373">
    <property type="entry name" value="RT_RNaseH"/>
</dbReference>
<dbReference type="CDD" id="cd09274">
    <property type="entry name" value="RNase_HI_RT_Ty3"/>
    <property type="match status" value="1"/>
</dbReference>
<proteinExistence type="predicted"/>
<feature type="domain" description="Integrase zinc-binding" evidence="8">
    <location>
        <begin position="161"/>
        <end position="214"/>
    </location>
</feature>
<keyword evidence="3" id="KW-0540">Nuclease</keyword>
<protein>
    <recommendedName>
        <fullName evidence="11">Integrase_H2C2 domain-containing protein</fullName>
    </recommendedName>
</protein>
<evidence type="ECO:0000259" key="8">
    <source>
        <dbReference type="Pfam" id="PF17921"/>
    </source>
</evidence>
<dbReference type="Pfam" id="PF17921">
    <property type="entry name" value="Integrase_H2C2"/>
    <property type="match status" value="1"/>
</dbReference>
<evidence type="ECO:0000256" key="5">
    <source>
        <dbReference type="ARBA" id="ARBA00022801"/>
    </source>
</evidence>
<dbReference type="Gene3D" id="1.10.340.70">
    <property type="match status" value="1"/>
</dbReference>
<keyword evidence="6" id="KW-0695">RNA-directed DNA polymerase</keyword>
<evidence type="ECO:0000313" key="10">
    <source>
        <dbReference type="Proteomes" id="UP000215902"/>
    </source>
</evidence>
<dbReference type="InterPro" id="IPR036397">
    <property type="entry name" value="RNaseH_sf"/>
</dbReference>
<dbReference type="InterPro" id="IPR050951">
    <property type="entry name" value="Retrovirus_Pol_polyprotein"/>
</dbReference>
<dbReference type="GO" id="GO:0016787">
    <property type="term" value="F:hydrolase activity"/>
    <property type="evidence" value="ECO:0007669"/>
    <property type="project" value="UniProtKB-KW"/>
</dbReference>
<organism evidence="9 10">
    <name type="scientific">Macrostomum lignano</name>
    <dbReference type="NCBI Taxonomy" id="282301"/>
    <lineage>
        <taxon>Eukaryota</taxon>
        <taxon>Metazoa</taxon>
        <taxon>Spiralia</taxon>
        <taxon>Lophotrochozoa</taxon>
        <taxon>Platyhelminthes</taxon>
        <taxon>Rhabditophora</taxon>
        <taxon>Macrostomorpha</taxon>
        <taxon>Macrostomida</taxon>
        <taxon>Macrostomidae</taxon>
        <taxon>Macrostomum</taxon>
    </lineage>
</organism>
<sequence>ALAIVFAIKRFHQYLFGRSFTIITDHQPLTTIFGPKVGISPTAAGRLQRWALLLSGYSYSIRFRKTAQHSNADGLSRLPLQMKDDSPDDDDRVCQLTGEFPLTAADVAAATKRDDELRDILRMIMTGWPELVPPRLEPYFRRRLELSVEDGCVIWGTRVLVPEALRPGVLLELHVEHFGMARMKSVARTFVWWPGMDADIESVASSCQACQSVKLHPVLAPLHPWVWPDQPWDRIHVDFAGPVRGRQFLLVVDAHSKWPHVEAVSTL</sequence>
<dbReference type="PANTHER" id="PTHR37984">
    <property type="entry name" value="PROTEIN CBG26694"/>
    <property type="match status" value="1"/>
</dbReference>
<accession>A0A267DBQ2</accession>
<keyword evidence="1" id="KW-0808">Transferase</keyword>
<comment type="caution">
    <text evidence="9">The sequence shown here is derived from an EMBL/GenBank/DDBJ whole genome shotgun (WGS) entry which is preliminary data.</text>
</comment>
<gene>
    <name evidence="9" type="ORF">BOX15_Mlig017774g1</name>
</gene>
<dbReference type="OrthoDB" id="10063139at2759"/>
<dbReference type="InterPro" id="IPR043502">
    <property type="entry name" value="DNA/RNA_pol_sf"/>
</dbReference>
<dbReference type="InterPro" id="IPR041588">
    <property type="entry name" value="Integrase_H2C2"/>
</dbReference>
<evidence type="ECO:0008006" key="11">
    <source>
        <dbReference type="Google" id="ProtNLM"/>
    </source>
</evidence>
<feature type="domain" description="Reverse transcriptase RNase H-like" evidence="7">
    <location>
        <begin position="1"/>
        <end position="57"/>
    </location>
</feature>
<dbReference type="Proteomes" id="UP000215902">
    <property type="component" value="Unassembled WGS sequence"/>
</dbReference>
<dbReference type="GO" id="GO:0003964">
    <property type="term" value="F:RNA-directed DNA polymerase activity"/>
    <property type="evidence" value="ECO:0007669"/>
    <property type="project" value="UniProtKB-KW"/>
</dbReference>
<dbReference type="STRING" id="282301.A0A267DBQ2"/>
<dbReference type="FunFam" id="1.10.340.70:FF:000003">
    <property type="entry name" value="Protein CBG25708"/>
    <property type="match status" value="1"/>
</dbReference>
<name>A0A267DBQ2_9PLAT</name>
<evidence type="ECO:0000256" key="3">
    <source>
        <dbReference type="ARBA" id="ARBA00022722"/>
    </source>
</evidence>
<evidence type="ECO:0000256" key="4">
    <source>
        <dbReference type="ARBA" id="ARBA00022759"/>
    </source>
</evidence>
<evidence type="ECO:0000256" key="6">
    <source>
        <dbReference type="ARBA" id="ARBA00022918"/>
    </source>
</evidence>
<reference evidence="9 10" key="1">
    <citation type="submission" date="2017-06" db="EMBL/GenBank/DDBJ databases">
        <title>A platform for efficient transgenesis in Macrostomum lignano, a flatworm model organism for stem cell research.</title>
        <authorList>
            <person name="Berezikov E."/>
        </authorList>
    </citation>
    <scope>NUCLEOTIDE SEQUENCE [LARGE SCALE GENOMIC DNA]</scope>
    <source>
        <strain evidence="9">DV1</strain>
        <tissue evidence="9">Whole organism</tissue>
    </source>
</reference>
<dbReference type="Pfam" id="PF17917">
    <property type="entry name" value="RT_RNaseH"/>
    <property type="match status" value="1"/>
</dbReference>
<dbReference type="PANTHER" id="PTHR37984:SF13">
    <property type="entry name" value="RIBONUCLEASE H"/>
    <property type="match status" value="1"/>
</dbReference>
<dbReference type="Gene3D" id="3.30.420.10">
    <property type="entry name" value="Ribonuclease H-like superfamily/Ribonuclease H"/>
    <property type="match status" value="1"/>
</dbReference>
<keyword evidence="2" id="KW-0548">Nucleotidyltransferase</keyword>
<evidence type="ECO:0000256" key="1">
    <source>
        <dbReference type="ARBA" id="ARBA00022679"/>
    </source>
</evidence>
<dbReference type="GO" id="GO:0004519">
    <property type="term" value="F:endonuclease activity"/>
    <property type="evidence" value="ECO:0007669"/>
    <property type="project" value="UniProtKB-KW"/>
</dbReference>
<feature type="non-terminal residue" evidence="9">
    <location>
        <position position="1"/>
    </location>
</feature>
<keyword evidence="4" id="KW-0255">Endonuclease</keyword>
<dbReference type="SUPFAM" id="SSF56672">
    <property type="entry name" value="DNA/RNA polymerases"/>
    <property type="match status" value="1"/>
</dbReference>
<dbReference type="AlphaFoldDB" id="A0A267DBQ2"/>
<keyword evidence="5" id="KW-0378">Hydrolase</keyword>
<keyword evidence="10" id="KW-1185">Reference proteome</keyword>
<dbReference type="GO" id="GO:0003676">
    <property type="term" value="F:nucleic acid binding"/>
    <property type="evidence" value="ECO:0007669"/>
    <property type="project" value="InterPro"/>
</dbReference>
<dbReference type="EMBL" id="NIVC01005111">
    <property type="protein sequence ID" value="PAA46019.1"/>
    <property type="molecule type" value="Genomic_DNA"/>
</dbReference>
<evidence type="ECO:0000259" key="7">
    <source>
        <dbReference type="Pfam" id="PF17917"/>
    </source>
</evidence>
<evidence type="ECO:0000256" key="2">
    <source>
        <dbReference type="ARBA" id="ARBA00022695"/>
    </source>
</evidence>